<gene>
    <name evidence="2" type="ORF">WA026_012526</name>
</gene>
<feature type="non-terminal residue" evidence="2">
    <location>
        <position position="1"/>
    </location>
</feature>
<keyword evidence="3" id="KW-1185">Reference proteome</keyword>
<comment type="caution">
    <text evidence="2">The sequence shown here is derived from an EMBL/GenBank/DDBJ whole genome shotgun (WGS) entry which is preliminary data.</text>
</comment>
<organism evidence="2 3">
    <name type="scientific">Henosepilachna vigintioctopunctata</name>
    <dbReference type="NCBI Taxonomy" id="420089"/>
    <lineage>
        <taxon>Eukaryota</taxon>
        <taxon>Metazoa</taxon>
        <taxon>Ecdysozoa</taxon>
        <taxon>Arthropoda</taxon>
        <taxon>Hexapoda</taxon>
        <taxon>Insecta</taxon>
        <taxon>Pterygota</taxon>
        <taxon>Neoptera</taxon>
        <taxon>Endopterygota</taxon>
        <taxon>Coleoptera</taxon>
        <taxon>Polyphaga</taxon>
        <taxon>Cucujiformia</taxon>
        <taxon>Coccinelloidea</taxon>
        <taxon>Coccinellidae</taxon>
        <taxon>Epilachninae</taxon>
        <taxon>Epilachnini</taxon>
        <taxon>Henosepilachna</taxon>
    </lineage>
</organism>
<proteinExistence type="predicted"/>
<feature type="region of interest" description="Disordered" evidence="1">
    <location>
        <begin position="131"/>
        <end position="152"/>
    </location>
</feature>
<name>A0AAW1UA86_9CUCU</name>
<feature type="compositionally biased region" description="Polar residues" evidence="1">
    <location>
        <begin position="131"/>
        <end position="140"/>
    </location>
</feature>
<dbReference type="Proteomes" id="UP001431783">
    <property type="component" value="Unassembled WGS sequence"/>
</dbReference>
<dbReference type="AlphaFoldDB" id="A0AAW1UA86"/>
<protein>
    <submittedName>
        <fullName evidence="2">Uncharacterized protein</fullName>
    </submittedName>
</protein>
<reference evidence="2 3" key="1">
    <citation type="submission" date="2023-03" db="EMBL/GenBank/DDBJ databases">
        <title>Genome insight into feeding habits of ladybird beetles.</title>
        <authorList>
            <person name="Li H.-S."/>
            <person name="Huang Y.-H."/>
            <person name="Pang H."/>
        </authorList>
    </citation>
    <scope>NUCLEOTIDE SEQUENCE [LARGE SCALE GENOMIC DNA]</scope>
    <source>
        <strain evidence="2">SYSU_2023b</strain>
        <tissue evidence="2">Whole body</tissue>
    </source>
</reference>
<accession>A0AAW1UA86</accession>
<dbReference type="EMBL" id="JARQZJ010000036">
    <property type="protein sequence ID" value="KAK9876224.1"/>
    <property type="molecule type" value="Genomic_DNA"/>
</dbReference>
<evidence type="ECO:0000256" key="1">
    <source>
        <dbReference type="SAM" id="MobiDB-lite"/>
    </source>
</evidence>
<evidence type="ECO:0000313" key="3">
    <source>
        <dbReference type="Proteomes" id="UP001431783"/>
    </source>
</evidence>
<evidence type="ECO:0000313" key="2">
    <source>
        <dbReference type="EMBL" id="KAK9876224.1"/>
    </source>
</evidence>
<sequence>AVTVDVSKMRSELNKLNKETLIDIIMNKTIPNKISVSDNVRKYVKCQFGENTDEFCDDENDNLKMSNEMDQLRCLLKIANCERSSLQRLVRELEKSISNQDLIIELLKRDSSTPDCNRENPSVVAKPTKISSEISGSGNHSLKPARSKTKMENMPKPGTLPGINPDPGSKVASDLERSSAMTRKGVIHGSLTAGPNISFASAVRRAWLHVGKVSLGTEPKTIEKYLGEIFPGNTFTVEPLPRREEASSMSFKVGAELEILEELNKPNIWPKGVSVRRFRFFRQSPGSSKCG</sequence>